<sequence length="171" mass="20053">MTVFEESNLHFEFDDKYNIIKSDNNVNIVNAKRFLQGTKDTDFLGFYTPDKIFFMEVKNFRGVNYEDIDVLTNEVAQKLRDTIAIIAGASRNSTHNNVFWQTLHKKIGQNDIEIRYVFWLEEDVMLNNPQAKNRLQTINAKLKSKCKWLTTKVFVQSINNYQLDGINARFT</sequence>
<evidence type="ECO:0000313" key="2">
    <source>
        <dbReference type="Proteomes" id="UP000524404"/>
    </source>
</evidence>
<comment type="caution">
    <text evidence="1">The sequence shown here is derived from an EMBL/GenBank/DDBJ whole genome shotgun (WGS) entry which is preliminary data.</text>
</comment>
<reference evidence="1 2" key="1">
    <citation type="submission" date="2020-08" db="EMBL/GenBank/DDBJ databases">
        <title>Functional genomics of gut bacteria from endangered species of beetles.</title>
        <authorList>
            <person name="Carlos-Shanley C."/>
        </authorList>
    </citation>
    <scope>NUCLEOTIDE SEQUENCE [LARGE SCALE GENOMIC DNA]</scope>
    <source>
        <strain evidence="1 2">S00070</strain>
    </source>
</reference>
<dbReference type="RefSeq" id="WP_184129573.1">
    <property type="nucleotide sequence ID" value="NZ_JACHKT010000002.1"/>
</dbReference>
<protein>
    <submittedName>
        <fullName evidence="1">Uncharacterized protein</fullName>
    </submittedName>
</protein>
<organism evidence="1 2">
    <name type="scientific">Arcicella rosea</name>
    <dbReference type="NCBI Taxonomy" id="502909"/>
    <lineage>
        <taxon>Bacteria</taxon>
        <taxon>Pseudomonadati</taxon>
        <taxon>Bacteroidota</taxon>
        <taxon>Cytophagia</taxon>
        <taxon>Cytophagales</taxon>
        <taxon>Flectobacillaceae</taxon>
        <taxon>Arcicella</taxon>
    </lineage>
</organism>
<proteinExistence type="predicted"/>
<name>A0A841EQT9_9BACT</name>
<dbReference type="Proteomes" id="UP000524404">
    <property type="component" value="Unassembled WGS sequence"/>
</dbReference>
<keyword evidence="2" id="KW-1185">Reference proteome</keyword>
<gene>
    <name evidence="1" type="ORF">HNP25_000441</name>
</gene>
<evidence type="ECO:0000313" key="1">
    <source>
        <dbReference type="EMBL" id="MBB6001801.1"/>
    </source>
</evidence>
<dbReference type="AlphaFoldDB" id="A0A841EQT9"/>
<accession>A0A841EQT9</accession>
<dbReference type="EMBL" id="JACHKT010000002">
    <property type="protein sequence ID" value="MBB6001801.1"/>
    <property type="molecule type" value="Genomic_DNA"/>
</dbReference>